<dbReference type="InParanoid" id="E9I1K7"/>
<dbReference type="KEGG" id="dpx:DAPPUDRAFT_270971"/>
<sequence>MPNSDLLVASPPVSLSPQLVVRDGIPNSDLPVVSPPVSLSPQVVVPEENPLGDDEVDGVLASMDMDFNTPPSSPPVSFLQSWTISEFQRIEDRRRSNLLRGVQLKTRHEKFKKNRQNAEAALERSKRNEAWAKKELASFRSKMCKDEAEAQRMFGDLY</sequence>
<dbReference type="AlphaFoldDB" id="E9I1K7"/>
<proteinExistence type="predicted"/>
<accession>E9I1K7</accession>
<keyword evidence="1" id="KW-0175">Coiled coil</keyword>
<protein>
    <submittedName>
        <fullName evidence="2">Uncharacterized protein</fullName>
    </submittedName>
</protein>
<gene>
    <name evidence="2" type="ORF">DAPPUDRAFT_270971</name>
</gene>
<organism evidence="2 3">
    <name type="scientific">Daphnia pulex</name>
    <name type="common">Water flea</name>
    <dbReference type="NCBI Taxonomy" id="6669"/>
    <lineage>
        <taxon>Eukaryota</taxon>
        <taxon>Metazoa</taxon>
        <taxon>Ecdysozoa</taxon>
        <taxon>Arthropoda</taxon>
        <taxon>Crustacea</taxon>
        <taxon>Branchiopoda</taxon>
        <taxon>Diplostraca</taxon>
        <taxon>Cladocera</taxon>
        <taxon>Anomopoda</taxon>
        <taxon>Daphniidae</taxon>
        <taxon>Daphnia</taxon>
    </lineage>
</organism>
<feature type="coiled-coil region" evidence="1">
    <location>
        <begin position="108"/>
        <end position="135"/>
    </location>
</feature>
<evidence type="ECO:0000256" key="1">
    <source>
        <dbReference type="SAM" id="Coils"/>
    </source>
</evidence>
<reference evidence="2 3" key="1">
    <citation type="journal article" date="2011" name="Science">
        <title>The ecoresponsive genome of Daphnia pulex.</title>
        <authorList>
            <person name="Colbourne J.K."/>
            <person name="Pfrender M.E."/>
            <person name="Gilbert D."/>
            <person name="Thomas W.K."/>
            <person name="Tucker A."/>
            <person name="Oakley T.H."/>
            <person name="Tokishita S."/>
            <person name="Aerts A."/>
            <person name="Arnold G.J."/>
            <person name="Basu M.K."/>
            <person name="Bauer D.J."/>
            <person name="Caceres C.E."/>
            <person name="Carmel L."/>
            <person name="Casola C."/>
            <person name="Choi J.H."/>
            <person name="Detter J.C."/>
            <person name="Dong Q."/>
            <person name="Dusheyko S."/>
            <person name="Eads B.D."/>
            <person name="Frohlich T."/>
            <person name="Geiler-Samerotte K.A."/>
            <person name="Gerlach D."/>
            <person name="Hatcher P."/>
            <person name="Jogdeo S."/>
            <person name="Krijgsveld J."/>
            <person name="Kriventseva E.V."/>
            <person name="Kultz D."/>
            <person name="Laforsch C."/>
            <person name="Lindquist E."/>
            <person name="Lopez J."/>
            <person name="Manak J.R."/>
            <person name="Muller J."/>
            <person name="Pangilinan J."/>
            <person name="Patwardhan R.P."/>
            <person name="Pitluck S."/>
            <person name="Pritham E.J."/>
            <person name="Rechtsteiner A."/>
            <person name="Rho M."/>
            <person name="Rogozin I.B."/>
            <person name="Sakarya O."/>
            <person name="Salamov A."/>
            <person name="Schaack S."/>
            <person name="Shapiro H."/>
            <person name="Shiga Y."/>
            <person name="Skalitzky C."/>
            <person name="Smith Z."/>
            <person name="Souvorov A."/>
            <person name="Sung W."/>
            <person name="Tang Z."/>
            <person name="Tsuchiya D."/>
            <person name="Tu H."/>
            <person name="Vos H."/>
            <person name="Wang M."/>
            <person name="Wolf Y.I."/>
            <person name="Yamagata H."/>
            <person name="Yamada T."/>
            <person name="Ye Y."/>
            <person name="Shaw J.R."/>
            <person name="Andrews J."/>
            <person name="Crease T.J."/>
            <person name="Tang H."/>
            <person name="Lucas S.M."/>
            <person name="Robertson H.M."/>
            <person name="Bork P."/>
            <person name="Koonin E.V."/>
            <person name="Zdobnov E.M."/>
            <person name="Grigoriev I.V."/>
            <person name="Lynch M."/>
            <person name="Boore J.L."/>
        </authorList>
    </citation>
    <scope>NUCLEOTIDE SEQUENCE [LARGE SCALE GENOMIC DNA]</scope>
</reference>
<evidence type="ECO:0000313" key="3">
    <source>
        <dbReference type="Proteomes" id="UP000000305"/>
    </source>
</evidence>
<dbReference type="EMBL" id="GL733807">
    <property type="protein sequence ID" value="EFX62123.1"/>
    <property type="molecule type" value="Genomic_DNA"/>
</dbReference>
<evidence type="ECO:0000313" key="2">
    <source>
        <dbReference type="EMBL" id="EFX62123.1"/>
    </source>
</evidence>
<dbReference type="Proteomes" id="UP000000305">
    <property type="component" value="Unassembled WGS sequence"/>
</dbReference>
<name>E9I1K7_DAPPU</name>
<dbReference type="OrthoDB" id="6385390at2759"/>
<keyword evidence="3" id="KW-1185">Reference proteome</keyword>
<dbReference type="HOGENOM" id="CLU_156086_0_0_1"/>
<dbReference type="PhylomeDB" id="E9I1K7"/>